<reference evidence="1 2" key="1">
    <citation type="submission" date="2024-02" db="EMBL/GenBank/DDBJ databases">
        <title>Discinaceae phylogenomics.</title>
        <authorList>
            <person name="Dirks A.C."/>
            <person name="James T.Y."/>
        </authorList>
    </citation>
    <scope>NUCLEOTIDE SEQUENCE [LARGE SCALE GENOMIC DNA]</scope>
    <source>
        <strain evidence="1 2">ACD0624</strain>
    </source>
</reference>
<name>A0ABR3G761_9PEZI</name>
<dbReference type="Proteomes" id="UP001447188">
    <property type="component" value="Unassembled WGS sequence"/>
</dbReference>
<evidence type="ECO:0000313" key="2">
    <source>
        <dbReference type="Proteomes" id="UP001447188"/>
    </source>
</evidence>
<dbReference type="EMBL" id="JBBBZM010000224">
    <property type="protein sequence ID" value="KAL0631658.1"/>
    <property type="molecule type" value="Genomic_DNA"/>
</dbReference>
<keyword evidence="2" id="KW-1185">Reference proteome</keyword>
<comment type="caution">
    <text evidence="1">The sequence shown here is derived from an EMBL/GenBank/DDBJ whole genome shotgun (WGS) entry which is preliminary data.</text>
</comment>
<proteinExistence type="predicted"/>
<protein>
    <submittedName>
        <fullName evidence="1">Uncharacterized protein</fullName>
    </submittedName>
</protein>
<accession>A0ABR3G761</accession>
<organism evidence="1 2">
    <name type="scientific">Discina gigas</name>
    <dbReference type="NCBI Taxonomy" id="1032678"/>
    <lineage>
        <taxon>Eukaryota</taxon>
        <taxon>Fungi</taxon>
        <taxon>Dikarya</taxon>
        <taxon>Ascomycota</taxon>
        <taxon>Pezizomycotina</taxon>
        <taxon>Pezizomycetes</taxon>
        <taxon>Pezizales</taxon>
        <taxon>Discinaceae</taxon>
        <taxon>Discina</taxon>
    </lineage>
</organism>
<gene>
    <name evidence="1" type="ORF">Q9L58_009470</name>
</gene>
<sequence>MVSERASRLPASFHEDTGMSIATVTRPLFHLDQQFLDDPRRPIDQLSRWHLRQAVLANMRGAGEPVFKIDFPPGSNMVGEIISGPRARLVVT</sequence>
<evidence type="ECO:0000313" key="1">
    <source>
        <dbReference type="EMBL" id="KAL0631658.1"/>
    </source>
</evidence>